<keyword evidence="8" id="KW-1278">Translocase</keyword>
<dbReference type="InterPro" id="IPR017871">
    <property type="entry name" value="ABC_transporter-like_CS"/>
</dbReference>
<evidence type="ECO:0000256" key="4">
    <source>
        <dbReference type="ARBA" id="ARBA00022597"/>
    </source>
</evidence>
<dbReference type="AlphaFoldDB" id="A0A2S4A1N7"/>
<keyword evidence="7 11" id="KW-0067">ATP-binding</keyword>
<dbReference type="RefSeq" id="WP_103464060.1">
    <property type="nucleotide sequence ID" value="NZ_PPXC01000001.1"/>
</dbReference>
<accession>A0A2S4A1N7</accession>
<evidence type="ECO:0000256" key="7">
    <source>
        <dbReference type="ARBA" id="ARBA00022840"/>
    </source>
</evidence>
<evidence type="ECO:0000256" key="2">
    <source>
        <dbReference type="ARBA" id="ARBA00022448"/>
    </source>
</evidence>
<reference evidence="11 12" key="1">
    <citation type="submission" date="2018-01" db="EMBL/GenBank/DDBJ databases">
        <title>Arthrobacter sp. nov., from glaciers in China.</title>
        <authorList>
            <person name="Liu Q."/>
            <person name="Xin Y.-H."/>
        </authorList>
    </citation>
    <scope>NUCLEOTIDE SEQUENCE [LARGE SCALE GENOMIC DNA]</scope>
    <source>
        <strain evidence="11 12">HLT2-12-2</strain>
    </source>
</reference>
<dbReference type="GO" id="GO:0005524">
    <property type="term" value="F:ATP binding"/>
    <property type="evidence" value="ECO:0007669"/>
    <property type="project" value="UniProtKB-KW"/>
</dbReference>
<sequence>MSNQLLRISGVNKSFPGVKALSEMQLELGHNEVLALVGENGAGKSTLMKLLSGIYVPDSGTFEIDGEPVNINGTKHAQELGISIIHQEFNLMADLTVAQNIYIGREPRVGGLFLSERALNRKARLLFDRINIDLDPKARVGDLTVAKQQMVEIAKALSYKSRILIMDEPTAALNDAEVATLHDLIRNFTNEKTGVIYISHRMDELKAISNRITVIRDGEYIDTVGTAETTMREVINLMVGREISGNQRPEPTTPSNDVVLKVSGLSTKSLLRDINFELHKGEILGFAGLMGAGRTEIARAIVGADSISAGTIELNGKPVKISNPAVAASLGVGYLSEDRKHLGLLLERDVKDNIALSSLKMFSRMGVLDNKAMKSTASTYIDKLRIKTPSSGQIAKNLSGGNQQKIVIAKWLVKDCDVLIFDEPTRGIDVGAKEEIYALLNDLVAQGKSIIMISSELPEVLRLSHRIAVMSAGRLTGFLSNAEANQENIMELATQNSGSSVLTPLPTSSAQRSTT</sequence>
<keyword evidence="6" id="KW-0547">Nucleotide-binding</keyword>
<dbReference type="InterPro" id="IPR003439">
    <property type="entry name" value="ABC_transporter-like_ATP-bd"/>
</dbReference>
<organism evidence="11 12">
    <name type="scientific">Arthrobacter glacialis</name>
    <dbReference type="NCBI Taxonomy" id="1664"/>
    <lineage>
        <taxon>Bacteria</taxon>
        <taxon>Bacillati</taxon>
        <taxon>Actinomycetota</taxon>
        <taxon>Actinomycetes</taxon>
        <taxon>Micrococcales</taxon>
        <taxon>Micrococcaceae</taxon>
        <taxon>Arthrobacter</taxon>
    </lineage>
</organism>
<comment type="caution">
    <text evidence="11">The sequence shown here is derived from an EMBL/GenBank/DDBJ whole genome shotgun (WGS) entry which is preliminary data.</text>
</comment>
<evidence type="ECO:0000313" key="12">
    <source>
        <dbReference type="Proteomes" id="UP000237061"/>
    </source>
</evidence>
<dbReference type="InterPro" id="IPR003593">
    <property type="entry name" value="AAA+_ATPase"/>
</dbReference>
<dbReference type="GO" id="GO:0005886">
    <property type="term" value="C:plasma membrane"/>
    <property type="evidence" value="ECO:0007669"/>
    <property type="project" value="UniProtKB-SubCell"/>
</dbReference>
<protein>
    <submittedName>
        <fullName evidence="11">D-xylose ABC transporter ATP-binding protein</fullName>
    </submittedName>
</protein>
<evidence type="ECO:0000256" key="5">
    <source>
        <dbReference type="ARBA" id="ARBA00022737"/>
    </source>
</evidence>
<dbReference type="PANTHER" id="PTHR43790:SF3">
    <property type="entry name" value="D-ALLOSE IMPORT ATP-BINDING PROTEIN ALSA-RELATED"/>
    <property type="match status" value="1"/>
</dbReference>
<dbReference type="SUPFAM" id="SSF52540">
    <property type="entry name" value="P-loop containing nucleoside triphosphate hydrolases"/>
    <property type="match status" value="2"/>
</dbReference>
<feature type="domain" description="ABC transporter" evidence="10">
    <location>
        <begin position="253"/>
        <end position="497"/>
    </location>
</feature>
<keyword evidence="12" id="KW-1185">Reference proteome</keyword>
<comment type="subcellular location">
    <subcellularLocation>
        <location evidence="1">Cell membrane</location>
        <topology evidence="1">Peripheral membrane protein</topology>
    </subcellularLocation>
</comment>
<evidence type="ECO:0000256" key="6">
    <source>
        <dbReference type="ARBA" id="ARBA00022741"/>
    </source>
</evidence>
<keyword evidence="4" id="KW-0762">Sugar transport</keyword>
<dbReference type="PROSITE" id="PS00211">
    <property type="entry name" value="ABC_TRANSPORTER_1"/>
    <property type="match status" value="1"/>
</dbReference>
<name>A0A2S4A1N7_ARTGL</name>
<dbReference type="Gene3D" id="3.40.50.300">
    <property type="entry name" value="P-loop containing nucleotide triphosphate hydrolases"/>
    <property type="match status" value="2"/>
</dbReference>
<keyword evidence="5" id="KW-0677">Repeat</keyword>
<dbReference type="PROSITE" id="PS50893">
    <property type="entry name" value="ABC_TRANSPORTER_2"/>
    <property type="match status" value="2"/>
</dbReference>
<dbReference type="CDD" id="cd03215">
    <property type="entry name" value="ABC_Carb_Monos_II"/>
    <property type="match status" value="1"/>
</dbReference>
<dbReference type="InterPro" id="IPR027417">
    <property type="entry name" value="P-loop_NTPase"/>
</dbReference>
<proteinExistence type="predicted"/>
<dbReference type="GO" id="GO:0016887">
    <property type="term" value="F:ATP hydrolysis activity"/>
    <property type="evidence" value="ECO:0007669"/>
    <property type="project" value="InterPro"/>
</dbReference>
<dbReference type="InterPro" id="IPR050107">
    <property type="entry name" value="ABC_carbohydrate_import_ATPase"/>
</dbReference>
<dbReference type="EMBL" id="PPXC01000001">
    <property type="protein sequence ID" value="POH75403.1"/>
    <property type="molecule type" value="Genomic_DNA"/>
</dbReference>
<dbReference type="Pfam" id="PF00005">
    <property type="entry name" value="ABC_tran"/>
    <property type="match status" value="2"/>
</dbReference>
<evidence type="ECO:0000259" key="10">
    <source>
        <dbReference type="PROSITE" id="PS50893"/>
    </source>
</evidence>
<keyword evidence="9" id="KW-0472">Membrane</keyword>
<dbReference type="PANTHER" id="PTHR43790">
    <property type="entry name" value="CARBOHYDRATE TRANSPORT ATP-BINDING PROTEIN MG119-RELATED"/>
    <property type="match status" value="1"/>
</dbReference>
<evidence type="ECO:0000256" key="3">
    <source>
        <dbReference type="ARBA" id="ARBA00022475"/>
    </source>
</evidence>
<feature type="domain" description="ABC transporter" evidence="10">
    <location>
        <begin position="6"/>
        <end position="243"/>
    </location>
</feature>
<keyword evidence="2" id="KW-0813">Transport</keyword>
<evidence type="ECO:0000313" key="11">
    <source>
        <dbReference type="EMBL" id="POH75403.1"/>
    </source>
</evidence>
<dbReference type="CDD" id="cd03216">
    <property type="entry name" value="ABC_Carb_Monos_I"/>
    <property type="match status" value="1"/>
</dbReference>
<evidence type="ECO:0000256" key="9">
    <source>
        <dbReference type="ARBA" id="ARBA00023136"/>
    </source>
</evidence>
<gene>
    <name evidence="11" type="ORF">CVS27_02080</name>
</gene>
<evidence type="ECO:0000256" key="1">
    <source>
        <dbReference type="ARBA" id="ARBA00004202"/>
    </source>
</evidence>
<evidence type="ECO:0000256" key="8">
    <source>
        <dbReference type="ARBA" id="ARBA00022967"/>
    </source>
</evidence>
<dbReference type="FunFam" id="3.40.50.300:FF:000127">
    <property type="entry name" value="Ribose import ATP-binding protein RbsA"/>
    <property type="match status" value="1"/>
</dbReference>
<dbReference type="Proteomes" id="UP000237061">
    <property type="component" value="Unassembled WGS sequence"/>
</dbReference>
<dbReference type="SMART" id="SM00382">
    <property type="entry name" value="AAA"/>
    <property type="match status" value="2"/>
</dbReference>
<keyword evidence="3" id="KW-1003">Cell membrane</keyword>